<protein>
    <submittedName>
        <fullName evidence="1">Uncharacterized protein</fullName>
    </submittedName>
</protein>
<name>A0A140L884_9FIRM</name>
<gene>
    <name evidence="1" type="ORF">AN618_14440</name>
</gene>
<proteinExistence type="predicted"/>
<organism evidence="1 2">
    <name type="scientific">Fervidicola ferrireducens</name>
    <dbReference type="NCBI Taxonomy" id="520764"/>
    <lineage>
        <taxon>Bacteria</taxon>
        <taxon>Bacillati</taxon>
        <taxon>Bacillota</taxon>
        <taxon>Clostridia</taxon>
        <taxon>Thermosediminibacterales</taxon>
        <taxon>Thermosediminibacteraceae</taxon>
        <taxon>Fervidicola</taxon>
    </lineage>
</organism>
<dbReference type="InParanoid" id="A0A140L884"/>
<dbReference type="OrthoDB" id="9810236at2"/>
<dbReference type="STRING" id="520764.AN618_14440"/>
<comment type="caution">
    <text evidence="1">The sequence shown here is derived from an EMBL/GenBank/DDBJ whole genome shotgun (WGS) entry which is preliminary data.</text>
</comment>
<accession>A0A140L884</accession>
<reference evidence="1 2" key="1">
    <citation type="submission" date="2015-12" db="EMBL/GenBank/DDBJ databases">
        <title>Draft genome sequnece of Fervidicola ferrireducens strain Y170.</title>
        <authorList>
            <person name="Patel B.K."/>
        </authorList>
    </citation>
    <scope>NUCLEOTIDE SEQUENCE [LARGE SCALE GENOMIC DNA]</scope>
    <source>
        <strain evidence="1 2">Y170</strain>
    </source>
</reference>
<keyword evidence="2" id="KW-1185">Reference proteome</keyword>
<evidence type="ECO:0000313" key="2">
    <source>
        <dbReference type="Proteomes" id="UP000070427"/>
    </source>
</evidence>
<dbReference type="Proteomes" id="UP000070427">
    <property type="component" value="Unassembled WGS sequence"/>
</dbReference>
<sequence>MKYDSTDETTGIADFKLIEEDYPRLDVFVELNEEAKEIWKNYLGIKEIKNLLERRREFDKIKADFYKYIVSIPLKTDNLPPEVAGFRYVGNNVLREYYDENTGFICKGVVALW</sequence>
<evidence type="ECO:0000313" key="1">
    <source>
        <dbReference type="EMBL" id="KXG76759.1"/>
    </source>
</evidence>
<dbReference type="RefSeq" id="WP_066353508.1">
    <property type="nucleotide sequence ID" value="NZ_LOED01000016.1"/>
</dbReference>
<dbReference type="EMBL" id="LOED01000016">
    <property type="protein sequence ID" value="KXG76759.1"/>
    <property type="molecule type" value="Genomic_DNA"/>
</dbReference>
<dbReference type="AlphaFoldDB" id="A0A140L884"/>